<dbReference type="RefSeq" id="WP_153634952.1">
    <property type="nucleotide sequence ID" value="NZ_BGZH01000006.1"/>
</dbReference>
<dbReference type="Proteomes" id="UP000340077">
    <property type="component" value="Unassembled WGS sequence"/>
</dbReference>
<accession>A0A5M3PU16</accession>
<evidence type="ECO:0008006" key="3">
    <source>
        <dbReference type="Google" id="ProtNLM"/>
    </source>
</evidence>
<comment type="caution">
    <text evidence="1">The sequence shown here is derived from an EMBL/GenBank/DDBJ whole genome shotgun (WGS) entry which is preliminary data.</text>
</comment>
<name>A0A5M3PU16_9GAMM</name>
<evidence type="ECO:0000313" key="1">
    <source>
        <dbReference type="EMBL" id="GBO86256.1"/>
    </source>
</evidence>
<gene>
    <name evidence="1" type="ORF">MS5N3_37070</name>
</gene>
<proteinExistence type="predicted"/>
<keyword evidence="2" id="KW-1185">Reference proteome</keyword>
<dbReference type="EMBL" id="BGZH01000006">
    <property type="protein sequence ID" value="GBO86256.1"/>
    <property type="molecule type" value="Genomic_DNA"/>
</dbReference>
<dbReference type="AlphaFoldDB" id="A0A5M3PU16"/>
<protein>
    <recommendedName>
        <fullName evidence="3">Solute-binding protein family 3/N-terminal domain-containing protein</fullName>
    </recommendedName>
</protein>
<dbReference type="SUPFAM" id="SSF53850">
    <property type="entry name" value="Periplasmic binding protein-like II"/>
    <property type="match status" value="1"/>
</dbReference>
<evidence type="ECO:0000313" key="2">
    <source>
        <dbReference type="Proteomes" id="UP000340077"/>
    </source>
</evidence>
<reference evidence="1 2" key="1">
    <citation type="journal article" date="2019" name="J. Gen. Appl. Microbiol.">
        <title>Aerobic degradation of cis-dichloroethene by the marine bacterium Marinobacter salsuginis strain 5N-3.</title>
        <authorList>
            <person name="Inoue Y."/>
            <person name="Fukunaga Y."/>
            <person name="Katsumata H."/>
            <person name="Ohji S."/>
            <person name="Hosoyama A."/>
            <person name="Mori K."/>
            <person name="Ando K."/>
        </authorList>
    </citation>
    <scope>NUCLEOTIDE SEQUENCE [LARGE SCALE GENOMIC DNA]</scope>
    <source>
        <strain evidence="1 2">5N-3</strain>
    </source>
</reference>
<sequence>MLFRLLLVLIGISLPALSEELVLRVAIPADEEEVGAFLDFQRISDLLKKVPVQVKPLKVPIRRAHLMFFHGQVDCILDFPENSGRESISENYLSSPPLSSYLFFFFVPEDASPLKSVDEVQKLVIGAPKRHEYFLGPFIKDVHVEWARSEAQLVKMLEMNRIDAILAALPYMESYQSRLRFAPAHPLASANNHLICRNTETNLRLLNGIVVKEP</sequence>
<organism evidence="1 2">
    <name type="scientific">Marinobacter salsuginis</name>
    <dbReference type="NCBI Taxonomy" id="418719"/>
    <lineage>
        <taxon>Bacteria</taxon>
        <taxon>Pseudomonadati</taxon>
        <taxon>Pseudomonadota</taxon>
        <taxon>Gammaproteobacteria</taxon>
        <taxon>Pseudomonadales</taxon>
        <taxon>Marinobacteraceae</taxon>
        <taxon>Marinobacter</taxon>
    </lineage>
</organism>